<dbReference type="InterPro" id="IPR036390">
    <property type="entry name" value="WH_DNA-bd_sf"/>
</dbReference>
<gene>
    <name evidence="1" type="ORF">SUBVAR_07197</name>
</gene>
<dbReference type="eggNOG" id="COG3177">
    <property type="taxonomic scope" value="Bacteria"/>
</dbReference>
<dbReference type="Gene3D" id="1.10.10.10">
    <property type="entry name" value="Winged helix-like DNA-binding domain superfamily/Winged helix DNA-binding domain"/>
    <property type="match status" value="1"/>
</dbReference>
<reference evidence="1" key="1">
    <citation type="submission" date="2009-12" db="EMBL/GenBank/DDBJ databases">
        <authorList>
            <person name="Weinstock G."/>
            <person name="Sodergren E."/>
            <person name="Clifton S."/>
            <person name="Fulton L."/>
            <person name="Fulton B."/>
            <person name="Courtney L."/>
            <person name="Fronick C."/>
            <person name="Harrison M."/>
            <person name="Strong C."/>
            <person name="Farmer C."/>
            <person name="Delahaunty K."/>
            <person name="Markovic C."/>
            <person name="Hall O."/>
            <person name="Minx P."/>
            <person name="Tomlinson C."/>
            <person name="Mitreva M."/>
            <person name="Nelson J."/>
            <person name="Hou S."/>
            <person name="Wollam A."/>
            <person name="Pepin K.H."/>
            <person name="Johnson M."/>
            <person name="Bhonagiri V."/>
            <person name="Nash W.E."/>
            <person name="Warren W."/>
            <person name="Chinwalla A."/>
            <person name="Mardis E.R."/>
            <person name="Wilson R.K."/>
        </authorList>
    </citation>
    <scope>NUCLEOTIDE SEQUENCE [LARGE SCALE GENOMIC DNA]</scope>
    <source>
        <strain evidence="1">DSM 15176</strain>
    </source>
</reference>
<comment type="caution">
    <text evidence="1">The sequence shown here is derived from an EMBL/GenBank/DDBJ whole genome shotgun (WGS) entry which is preliminary data.</text>
</comment>
<organism evidence="1 2">
    <name type="scientific">Subdoligranulum variabile DSM 15176</name>
    <dbReference type="NCBI Taxonomy" id="411471"/>
    <lineage>
        <taxon>Bacteria</taxon>
        <taxon>Bacillati</taxon>
        <taxon>Bacillota</taxon>
        <taxon>Clostridia</taxon>
        <taxon>Eubacteriales</taxon>
        <taxon>Oscillospiraceae</taxon>
        <taxon>Subdoligranulum</taxon>
    </lineage>
</organism>
<keyword evidence="2" id="KW-1185">Reference proteome</keyword>
<dbReference type="OrthoDB" id="9813719at2"/>
<dbReference type="Proteomes" id="UP000003438">
    <property type="component" value="Unassembled WGS sequence"/>
</dbReference>
<dbReference type="RefSeq" id="WP_007048542.1">
    <property type="nucleotide sequence ID" value="NZ_GG704771.1"/>
</dbReference>
<accession>D1PS14</accession>
<dbReference type="HOGENOM" id="CLU_174389_0_0_9"/>
<dbReference type="STRING" id="411471.SUBVAR_07197"/>
<sequence>MNVRLRGDWESWIKFFLKGVTATAEGATNSAIQILAMKDRYEKQLSEMPGNNNNSHRLLDLLFEMPRISRADVKDRLEISSPTAGALLEQFENLGILADITPERQRNKRYSFAEYVSILEEGT</sequence>
<evidence type="ECO:0000313" key="2">
    <source>
        <dbReference type="Proteomes" id="UP000003438"/>
    </source>
</evidence>
<evidence type="ECO:0000313" key="1">
    <source>
        <dbReference type="EMBL" id="EFB74542.1"/>
    </source>
</evidence>
<dbReference type="SUPFAM" id="SSF46785">
    <property type="entry name" value="Winged helix' DNA-binding domain"/>
    <property type="match status" value="1"/>
</dbReference>
<protein>
    <submittedName>
        <fullName evidence="1">Uncharacterized protein</fullName>
    </submittedName>
</protein>
<name>D1PS14_9FIRM</name>
<proteinExistence type="predicted"/>
<dbReference type="AlphaFoldDB" id="D1PS14"/>
<dbReference type="EMBL" id="ACBY02000068">
    <property type="protein sequence ID" value="EFB74542.1"/>
    <property type="molecule type" value="Genomic_DNA"/>
</dbReference>
<dbReference type="InterPro" id="IPR036388">
    <property type="entry name" value="WH-like_DNA-bd_sf"/>
</dbReference>